<dbReference type="SUPFAM" id="SSF49265">
    <property type="entry name" value="Fibronectin type III"/>
    <property type="match status" value="1"/>
</dbReference>
<dbReference type="AlphaFoldDB" id="A0A841BX97"/>
<dbReference type="InterPro" id="IPR008979">
    <property type="entry name" value="Galactose-bd-like_sf"/>
</dbReference>
<feature type="signal peptide" evidence="4">
    <location>
        <begin position="1"/>
        <end position="31"/>
    </location>
</feature>
<dbReference type="InterPro" id="IPR052750">
    <property type="entry name" value="GH18_Chitinase"/>
</dbReference>
<organism evidence="6 7">
    <name type="scientific">Allocatelliglobosispora scoriae</name>
    <dbReference type="NCBI Taxonomy" id="643052"/>
    <lineage>
        <taxon>Bacteria</taxon>
        <taxon>Bacillati</taxon>
        <taxon>Actinomycetota</taxon>
        <taxon>Actinomycetes</taxon>
        <taxon>Micromonosporales</taxon>
        <taxon>Micromonosporaceae</taxon>
        <taxon>Allocatelliglobosispora</taxon>
    </lineage>
</organism>
<dbReference type="CDD" id="cd00063">
    <property type="entry name" value="FN3"/>
    <property type="match status" value="2"/>
</dbReference>
<dbReference type="InterPro" id="IPR036116">
    <property type="entry name" value="FN3_sf"/>
</dbReference>
<dbReference type="GO" id="GO:0000272">
    <property type="term" value="P:polysaccharide catabolic process"/>
    <property type="evidence" value="ECO:0007669"/>
    <property type="project" value="UniProtKB-KW"/>
</dbReference>
<dbReference type="Gene3D" id="2.60.120.260">
    <property type="entry name" value="Galactose-binding domain-like"/>
    <property type="match status" value="1"/>
</dbReference>
<keyword evidence="7" id="KW-1185">Reference proteome</keyword>
<dbReference type="InterPro" id="IPR003961">
    <property type="entry name" value="FN3_dom"/>
</dbReference>
<dbReference type="SMART" id="SM00060">
    <property type="entry name" value="FN3"/>
    <property type="match status" value="2"/>
</dbReference>
<dbReference type="EMBL" id="JACHMN010000002">
    <property type="protein sequence ID" value="MBB5871382.1"/>
    <property type="molecule type" value="Genomic_DNA"/>
</dbReference>
<keyword evidence="1" id="KW-0378">Hydrolase</keyword>
<evidence type="ECO:0000256" key="1">
    <source>
        <dbReference type="ARBA" id="ARBA00022801"/>
    </source>
</evidence>
<evidence type="ECO:0000256" key="4">
    <source>
        <dbReference type="SAM" id="SignalP"/>
    </source>
</evidence>
<feature type="chain" id="PRO_5033011061" description="Fibronectin type-III domain-containing protein" evidence="4">
    <location>
        <begin position="32"/>
        <end position="637"/>
    </location>
</feature>
<feature type="domain" description="Fibronectin type-III" evidence="5">
    <location>
        <begin position="260"/>
        <end position="342"/>
    </location>
</feature>
<dbReference type="CDD" id="cd06543">
    <property type="entry name" value="GH18_PF-ChiA-like"/>
    <property type="match status" value="1"/>
</dbReference>
<keyword evidence="3" id="KW-0119">Carbohydrate metabolism</keyword>
<dbReference type="Pfam" id="PF00041">
    <property type="entry name" value="fn3"/>
    <property type="match status" value="2"/>
</dbReference>
<evidence type="ECO:0000256" key="2">
    <source>
        <dbReference type="ARBA" id="ARBA00023295"/>
    </source>
</evidence>
<dbReference type="Gene3D" id="2.60.40.10">
    <property type="entry name" value="Immunoglobulins"/>
    <property type="match status" value="2"/>
</dbReference>
<evidence type="ECO:0000313" key="7">
    <source>
        <dbReference type="Proteomes" id="UP000587527"/>
    </source>
</evidence>
<gene>
    <name evidence="6" type="ORF">F4553_004761</name>
</gene>
<sequence>MQGRTRALLALGSTLVTALAAVLLIAPPAQAANLLANPGFETGTLSPWTCSAALGSVVSTPVHSGTRALQGAVTAGDNAKCIQTVAVVPSTTYTITAWVRGGGGYVYLGITGGNSTWNPGAASAWVQLTLTHTTAAGQTSLQVYLNGWYGQPAYNADDVSVDGPGGTGVPGIPGNPSAGTITNTSIALSWGASSGTVTGYRVYEGTTVRATVTGTSTTISGLSACTGHTYTVAAYNSTGESGKSGGVTATTSGCTGAPGVPGNLTVGTVTNTSITLSWSASSGTVTGYRVYEGSIVRATVTGTSATITWLTACTGHAYTVAAYNSTGESAKSAGTTGTTTGCPSGGKHAWPYIDITFTSPSMASIMAATGQKYFTIAFALGSAAGCVPAWGATIPLNDSRIINDINAVKAAGGDMKIAFGGAVSPYLEASCTSVNSLAAAYEQVIDTTGVRNLDIDIEASINIDQMNKALAKVQAERPGTTVSFTLMIVSDSYGMIDSLGVDLLKNAKANGVNVTTVNPMTMDFSQSAPDWGDAVIGAATKTLEQMAGIWPEKTDAQRKAMLGVTPMIGKNDTGPIFDLADADQLVAWANANHINSLGFWSVGRDNGGCPGGPVSPTCSSISQSTWAFTNKFKTFVG</sequence>
<feature type="domain" description="Fibronectin type-III" evidence="5">
    <location>
        <begin position="172"/>
        <end position="254"/>
    </location>
</feature>
<dbReference type="PANTHER" id="PTHR42976:SF1">
    <property type="entry name" value="GH18 DOMAIN-CONTAINING PROTEIN-RELATED"/>
    <property type="match status" value="1"/>
</dbReference>
<dbReference type="RefSeq" id="WP_184839386.1">
    <property type="nucleotide sequence ID" value="NZ_JACHMN010000002.1"/>
</dbReference>
<dbReference type="SUPFAM" id="SSF49785">
    <property type="entry name" value="Galactose-binding domain-like"/>
    <property type="match status" value="1"/>
</dbReference>
<dbReference type="PANTHER" id="PTHR42976">
    <property type="entry name" value="BIFUNCTIONAL CHITINASE/LYSOZYME-RELATED"/>
    <property type="match status" value="1"/>
</dbReference>
<dbReference type="Pfam" id="PF02018">
    <property type="entry name" value="CBM_4_9"/>
    <property type="match status" value="1"/>
</dbReference>
<dbReference type="PROSITE" id="PS50853">
    <property type="entry name" value="FN3"/>
    <property type="match status" value="2"/>
</dbReference>
<accession>A0A841BX97</accession>
<dbReference type="InterPro" id="IPR003305">
    <property type="entry name" value="CenC_carb-bd"/>
</dbReference>
<dbReference type="Gene3D" id="3.20.20.80">
    <property type="entry name" value="Glycosidases"/>
    <property type="match status" value="1"/>
</dbReference>
<comment type="caution">
    <text evidence="6">The sequence shown here is derived from an EMBL/GenBank/DDBJ whole genome shotgun (WGS) entry which is preliminary data.</text>
</comment>
<dbReference type="SUPFAM" id="SSF51445">
    <property type="entry name" value="(Trans)glycosidases"/>
    <property type="match status" value="1"/>
</dbReference>
<evidence type="ECO:0000256" key="3">
    <source>
        <dbReference type="ARBA" id="ARBA00023326"/>
    </source>
</evidence>
<dbReference type="GO" id="GO:0016798">
    <property type="term" value="F:hydrolase activity, acting on glycosyl bonds"/>
    <property type="evidence" value="ECO:0007669"/>
    <property type="project" value="UniProtKB-KW"/>
</dbReference>
<keyword evidence="3" id="KW-0624">Polysaccharide degradation</keyword>
<dbReference type="InterPro" id="IPR013783">
    <property type="entry name" value="Ig-like_fold"/>
</dbReference>
<protein>
    <recommendedName>
        <fullName evidence="5">Fibronectin type-III domain-containing protein</fullName>
    </recommendedName>
</protein>
<name>A0A841BX97_9ACTN</name>
<dbReference type="InterPro" id="IPR017853">
    <property type="entry name" value="GH"/>
</dbReference>
<evidence type="ECO:0000259" key="5">
    <source>
        <dbReference type="PROSITE" id="PS50853"/>
    </source>
</evidence>
<evidence type="ECO:0000313" key="6">
    <source>
        <dbReference type="EMBL" id="MBB5871382.1"/>
    </source>
</evidence>
<reference evidence="6 7" key="1">
    <citation type="submission" date="2020-08" db="EMBL/GenBank/DDBJ databases">
        <title>Sequencing the genomes of 1000 actinobacteria strains.</title>
        <authorList>
            <person name="Klenk H.-P."/>
        </authorList>
    </citation>
    <scope>NUCLEOTIDE SEQUENCE [LARGE SCALE GENOMIC DNA]</scope>
    <source>
        <strain evidence="6 7">DSM 45362</strain>
    </source>
</reference>
<keyword evidence="4" id="KW-0732">Signal</keyword>
<proteinExistence type="predicted"/>
<keyword evidence="2" id="KW-0326">Glycosidase</keyword>
<dbReference type="Proteomes" id="UP000587527">
    <property type="component" value="Unassembled WGS sequence"/>
</dbReference>